<evidence type="ECO:0000313" key="7">
    <source>
        <dbReference type="EMBL" id="RPA32560.1"/>
    </source>
</evidence>
<sequence length="439" mass="50121">MFVQELELVHESVEESGSYGSVMEAIDSDWIEQSLLSANKASIRNRRLPAQQAVWLVLWMGLIRNQSIKEVCSSMDIALQSGDSTWSRVAPSVLTDCRRRLGEAPMSYLFKSTVSAWLEQALGENNALGLTTLAVDGTVFRCQDSEENANEFGFISNTHKPYPQLRLVSLISTETRMVLGAAFDGCHVGEVTLAQRLVQDTPDNSLTLFDRCYFSADLLVNWQSSGVQRHWLTPVKSKMRYEVVEEFANNDLLIDMPVSPQARKKNPELPETWRARFIAYQEPKGEIKGFVTSLIDPVQYPLDKLLNIYWQRWEIEEGYGELKQTQLQSKVTLRSKFVEGVKQELWGVLIAYNLVRLEMTAIAKEAKVAPTRISFTAAISLIDTQLRWLALSPDGKLPAKLKQMRADIKHFILPDKRKHRTYPRSVLYIPSRYPLRYKQ</sequence>
<name>A0A3N4E956_9GAMM</name>
<dbReference type="KEGG" id="spsr:EGC80_01940"/>
<feature type="domain" description="Transposase IS4-like" evidence="1">
    <location>
        <begin position="131"/>
        <end position="354"/>
    </location>
</feature>
<dbReference type="GO" id="GO:0006313">
    <property type="term" value="P:DNA transposition"/>
    <property type="evidence" value="ECO:0007669"/>
    <property type="project" value="InterPro"/>
</dbReference>
<dbReference type="EMBL" id="CP034073">
    <property type="protein sequence ID" value="AZG34460.1"/>
    <property type="molecule type" value="Genomic_DNA"/>
</dbReference>
<dbReference type="PANTHER" id="PTHR37529">
    <property type="entry name" value="TRANSPOSASE INSG FOR INSERTION SEQUENCE ELEMENT IS4-RELATED"/>
    <property type="match status" value="1"/>
</dbReference>
<evidence type="ECO:0000313" key="6">
    <source>
        <dbReference type="EMBL" id="AZG34874.1"/>
    </source>
</evidence>
<dbReference type="Pfam" id="PF01609">
    <property type="entry name" value="DDE_Tnp_1"/>
    <property type="match status" value="1"/>
</dbReference>
<feature type="domain" description="Transposase IS4 N-terminal" evidence="2">
    <location>
        <begin position="19"/>
        <end position="111"/>
    </location>
</feature>
<evidence type="ECO:0000259" key="1">
    <source>
        <dbReference type="Pfam" id="PF01609"/>
    </source>
</evidence>
<protein>
    <submittedName>
        <fullName evidence="8">IS4 family transposase</fullName>
    </submittedName>
</protein>
<reference evidence="3 10" key="1">
    <citation type="submission" date="2018-11" db="EMBL/GenBank/DDBJ databases">
        <title>Shewanella sp. M2.</title>
        <authorList>
            <person name="Hwang Y.J."/>
            <person name="Hwang C.Y."/>
        </authorList>
    </citation>
    <scope>NUCLEOTIDE SEQUENCE [LARGE SCALE GENOMIC DNA]</scope>
    <source>
        <strain evidence="3 10">M2</strain>
    </source>
</reference>
<dbReference type="GO" id="GO:0004803">
    <property type="term" value="F:transposase activity"/>
    <property type="evidence" value="ECO:0007669"/>
    <property type="project" value="InterPro"/>
</dbReference>
<organism evidence="8 11">
    <name type="scientific">Shewanella psychromarinicola</name>
    <dbReference type="NCBI Taxonomy" id="2487742"/>
    <lineage>
        <taxon>Bacteria</taxon>
        <taxon>Pseudomonadati</taxon>
        <taxon>Pseudomonadota</taxon>
        <taxon>Gammaproteobacteria</taxon>
        <taxon>Alteromonadales</taxon>
        <taxon>Shewanellaceae</taxon>
        <taxon>Shewanella</taxon>
    </lineage>
</organism>
<evidence type="ECO:0000313" key="8">
    <source>
        <dbReference type="EMBL" id="RPA33332.1"/>
    </source>
</evidence>
<dbReference type="NCBIfam" id="NF033592">
    <property type="entry name" value="transpos_IS4_1"/>
    <property type="match status" value="1"/>
</dbReference>
<evidence type="ECO:0000313" key="4">
    <source>
        <dbReference type="EMBL" id="AZG34460.1"/>
    </source>
</evidence>
<reference evidence="8" key="3">
    <citation type="submission" date="2018-11" db="EMBL/GenBank/DDBJ databases">
        <authorList>
            <person name="Hwang Y.J."/>
            <person name="Hwang C.Y."/>
        </authorList>
    </citation>
    <scope>NUCLEOTIDE SEQUENCE</scope>
    <source>
        <strain evidence="8">R106</strain>
    </source>
</reference>
<dbReference type="OrthoDB" id="9796012at2"/>
<evidence type="ECO:0000313" key="10">
    <source>
        <dbReference type="Proteomes" id="UP000273778"/>
    </source>
</evidence>
<dbReference type="EMBL" id="CP034073">
    <property type="protein sequence ID" value="AZG34766.1"/>
    <property type="molecule type" value="Genomic_DNA"/>
</dbReference>
<keyword evidence="10" id="KW-1185">Reference proteome</keyword>
<dbReference type="Pfam" id="PF13006">
    <property type="entry name" value="Nterm_IS4"/>
    <property type="match status" value="1"/>
</dbReference>
<dbReference type="InterPro" id="IPR002559">
    <property type="entry name" value="Transposase_11"/>
</dbReference>
<dbReference type="KEGG" id="spsr:EGC80_05625"/>
<reference evidence="11" key="2">
    <citation type="submission" date="2018-11" db="EMBL/GenBank/DDBJ databases">
        <title>Shewanella sp. R106.</title>
        <authorList>
            <person name="Hwang Y.J."/>
            <person name="Hwang C.Y."/>
        </authorList>
    </citation>
    <scope>NUCLEOTIDE SEQUENCE [LARGE SCALE GENOMIC DNA]</scope>
    <source>
        <strain evidence="11">R106</strain>
    </source>
</reference>
<dbReference type="EMBL" id="RKKB01000002">
    <property type="protein sequence ID" value="RPA33443.1"/>
    <property type="molecule type" value="Genomic_DNA"/>
</dbReference>
<dbReference type="KEGG" id="spsr:EGC80_07425"/>
<dbReference type="KEGG" id="spsr:EGC80_08030"/>
<evidence type="ECO:0000313" key="5">
    <source>
        <dbReference type="EMBL" id="AZG34766.1"/>
    </source>
</evidence>
<proteinExistence type="predicted"/>
<dbReference type="EMBL" id="CP034073">
    <property type="protein sequence ID" value="AZG33807.1"/>
    <property type="molecule type" value="Genomic_DNA"/>
</dbReference>
<dbReference type="Proteomes" id="UP000273778">
    <property type="component" value="Chromosome"/>
</dbReference>
<evidence type="ECO:0000259" key="2">
    <source>
        <dbReference type="Pfam" id="PF13006"/>
    </source>
</evidence>
<dbReference type="InterPro" id="IPR047952">
    <property type="entry name" value="Transpos_IS4"/>
</dbReference>
<dbReference type="EMBL" id="RKKB01000002">
    <property type="protein sequence ID" value="RPA33332.1"/>
    <property type="molecule type" value="Genomic_DNA"/>
</dbReference>
<dbReference type="EMBL" id="CP034073">
    <property type="protein sequence ID" value="AZG34874.1"/>
    <property type="molecule type" value="Genomic_DNA"/>
</dbReference>
<dbReference type="AlphaFoldDB" id="A0A3N4E956"/>
<dbReference type="GO" id="GO:0003677">
    <property type="term" value="F:DNA binding"/>
    <property type="evidence" value="ECO:0007669"/>
    <property type="project" value="InterPro"/>
</dbReference>
<accession>A0A3N4E956</accession>
<dbReference type="EMBL" id="RKKB01000003">
    <property type="protein sequence ID" value="RPA32560.1"/>
    <property type="molecule type" value="Genomic_DNA"/>
</dbReference>
<dbReference type="Proteomes" id="UP000278855">
    <property type="component" value="Unassembled WGS sequence"/>
</dbReference>
<dbReference type="SUPFAM" id="SSF53098">
    <property type="entry name" value="Ribonuclease H-like"/>
    <property type="match status" value="1"/>
</dbReference>
<dbReference type="InterPro" id="IPR012337">
    <property type="entry name" value="RNaseH-like_sf"/>
</dbReference>
<evidence type="ECO:0000313" key="9">
    <source>
        <dbReference type="EMBL" id="RPA33443.1"/>
    </source>
</evidence>
<evidence type="ECO:0000313" key="11">
    <source>
        <dbReference type="Proteomes" id="UP000278855"/>
    </source>
</evidence>
<gene>
    <name evidence="8" type="ORF">EGC77_08320</name>
    <name evidence="9" type="ORF">EGC77_08940</name>
    <name evidence="7" type="ORF">EGC77_12245</name>
    <name evidence="3" type="ORF">EGC80_01940</name>
    <name evidence="4" type="ORF">EGC80_05625</name>
    <name evidence="5" type="ORF">EGC80_07425</name>
    <name evidence="6" type="ORF">EGC80_08030</name>
</gene>
<dbReference type="RefSeq" id="WP_124012472.1">
    <property type="nucleotide sequence ID" value="NZ_CP034073.1"/>
</dbReference>
<dbReference type="InterPro" id="IPR024473">
    <property type="entry name" value="Transposases_IS4_N"/>
</dbReference>
<dbReference type="PANTHER" id="PTHR37529:SF1">
    <property type="entry name" value="TRANSPOSASE INSG FOR INSERTION SEQUENCE ELEMENT IS4-RELATED"/>
    <property type="match status" value="1"/>
</dbReference>
<evidence type="ECO:0000313" key="3">
    <source>
        <dbReference type="EMBL" id="AZG33807.1"/>
    </source>
</evidence>